<proteinExistence type="predicted"/>
<name>A0A4U6D954_9BACT</name>
<dbReference type="Proteomes" id="UP000304900">
    <property type="component" value="Unassembled WGS sequence"/>
</dbReference>
<gene>
    <name evidence="2" type="ORF">FDK13_07585</name>
</gene>
<organism evidence="2 3">
    <name type="scientific">Dyadobacter frigoris</name>
    <dbReference type="NCBI Taxonomy" id="2576211"/>
    <lineage>
        <taxon>Bacteria</taxon>
        <taxon>Pseudomonadati</taxon>
        <taxon>Bacteroidota</taxon>
        <taxon>Cytophagia</taxon>
        <taxon>Cytophagales</taxon>
        <taxon>Spirosomataceae</taxon>
        <taxon>Dyadobacter</taxon>
    </lineage>
</organism>
<keyword evidence="3" id="KW-1185">Reference proteome</keyword>
<feature type="signal peptide" evidence="1">
    <location>
        <begin position="1"/>
        <end position="20"/>
    </location>
</feature>
<dbReference type="OrthoDB" id="9833950at2"/>
<evidence type="ECO:0000256" key="1">
    <source>
        <dbReference type="SAM" id="SignalP"/>
    </source>
</evidence>
<protein>
    <submittedName>
        <fullName evidence="2">Uncharacterized protein</fullName>
    </submittedName>
</protein>
<dbReference type="EMBL" id="SZVO01000003">
    <property type="protein sequence ID" value="TKT92668.1"/>
    <property type="molecule type" value="Genomic_DNA"/>
</dbReference>
<accession>A0A4U6D954</accession>
<evidence type="ECO:0000313" key="2">
    <source>
        <dbReference type="EMBL" id="TKT92668.1"/>
    </source>
</evidence>
<keyword evidence="1" id="KW-0732">Signal</keyword>
<dbReference type="AlphaFoldDB" id="A0A4U6D954"/>
<comment type="caution">
    <text evidence="2">The sequence shown here is derived from an EMBL/GenBank/DDBJ whole genome shotgun (WGS) entry which is preliminary data.</text>
</comment>
<sequence length="359" mass="40087">MNRLALISAIAICFAASATAQNKYDLDNSMTLDTTSELKTYLIDNYGELINDKNKNGSIDIGDLNFTSTAPLLDFSSNFGLQSSYTFNQVNFLYPVKPKLSVKGILIRESAEDITRTTTQKAISKAKPAIFSYARDFSEHTNTWLAKGAIMYPFRRKGILVVAPSVTFNRVISKDEKKMANSLVPKVGLYFDVDGKGIFSRHLLRLTANYATDFDFKSSQAGAELEWEPVLGNLPGLGVYYRIMEGFEYRLQTFLHAESGHIFDQGEKENLKSSSTYFRAGGKLGVDFRFFSKIEINAAVRYLYGFSSVPEHSPYYTASSSYLIGANQNIAIKLDYQKGYVPLTSEKVENVVLGLGIKF</sequence>
<feature type="chain" id="PRO_5020747627" evidence="1">
    <location>
        <begin position="21"/>
        <end position="359"/>
    </location>
</feature>
<dbReference type="RefSeq" id="WP_137339396.1">
    <property type="nucleotide sequence ID" value="NZ_SZVO01000003.1"/>
</dbReference>
<evidence type="ECO:0000313" key="3">
    <source>
        <dbReference type="Proteomes" id="UP000304900"/>
    </source>
</evidence>
<reference evidence="2 3" key="1">
    <citation type="submission" date="2019-05" db="EMBL/GenBank/DDBJ databases">
        <title>Dyadobacter AR-3-8 sp. nov., isolated from arctic soil.</title>
        <authorList>
            <person name="Chaudhary D.K."/>
        </authorList>
    </citation>
    <scope>NUCLEOTIDE SEQUENCE [LARGE SCALE GENOMIC DNA]</scope>
    <source>
        <strain evidence="2 3">AR-3-8</strain>
    </source>
</reference>